<dbReference type="EMBL" id="GHWJ01010656">
    <property type="protein sequence ID" value="NOV43393.1"/>
    <property type="molecule type" value="Transcribed_RNA"/>
</dbReference>
<reference evidence="3" key="1">
    <citation type="submission" date="2019-09" db="EMBL/GenBank/DDBJ databases">
        <title>Organ-specific transcriptomic study of the physiology of the cattle tick, Rhipicephalus microplus.</title>
        <authorList>
            <person name="Tirloni L."/>
            <person name="Braz G."/>
            <person name="Gandara A.C.P."/>
            <person name="Sabadin G.A."/>
            <person name="da Silva R.M."/>
            <person name="Guizzo M.G."/>
            <person name="Machado J.A."/>
            <person name="Costa E.P."/>
            <person name="Gomes H.F."/>
            <person name="Moraes J."/>
            <person name="Mota M.B.S."/>
            <person name="Mesquita R.D."/>
            <person name="Alvarenga P.H."/>
            <person name="Alves F."/>
            <person name="Seixas A."/>
            <person name="da Fonseca R.N."/>
            <person name="Fogaca A."/>
            <person name="Logullo C."/>
            <person name="Tanaka A."/>
            <person name="Daffre S."/>
            <person name="Termignoni C."/>
            <person name="Vaz I.S.Jr."/>
            <person name="Oliveira P.L."/>
            <person name="Ribeiro J.M."/>
        </authorList>
    </citation>
    <scope>NUCLEOTIDE SEQUENCE</scope>
    <source>
        <strain evidence="3">Porto Alegre</strain>
    </source>
</reference>
<feature type="region of interest" description="Disordered" evidence="1">
    <location>
        <begin position="26"/>
        <end position="47"/>
    </location>
</feature>
<keyword evidence="2" id="KW-0732">Signal</keyword>
<feature type="signal peptide" evidence="2">
    <location>
        <begin position="1"/>
        <end position="23"/>
    </location>
</feature>
<proteinExistence type="predicted"/>
<evidence type="ECO:0000256" key="1">
    <source>
        <dbReference type="SAM" id="MobiDB-lite"/>
    </source>
</evidence>
<protein>
    <submittedName>
        <fullName evidence="3">Putative secreted protein ovary overexpressed</fullName>
    </submittedName>
</protein>
<organism evidence="3">
    <name type="scientific">Rhipicephalus microplus</name>
    <name type="common">Cattle tick</name>
    <name type="synonym">Boophilus microplus</name>
    <dbReference type="NCBI Taxonomy" id="6941"/>
    <lineage>
        <taxon>Eukaryota</taxon>
        <taxon>Metazoa</taxon>
        <taxon>Ecdysozoa</taxon>
        <taxon>Arthropoda</taxon>
        <taxon>Chelicerata</taxon>
        <taxon>Arachnida</taxon>
        <taxon>Acari</taxon>
        <taxon>Parasitiformes</taxon>
        <taxon>Ixodida</taxon>
        <taxon>Ixodoidea</taxon>
        <taxon>Ixodidae</taxon>
        <taxon>Rhipicephalinae</taxon>
        <taxon>Rhipicephalus</taxon>
        <taxon>Boophilus</taxon>
    </lineage>
</organism>
<evidence type="ECO:0000313" key="3">
    <source>
        <dbReference type="EMBL" id="NOV43393.1"/>
    </source>
</evidence>
<sequence length="76" mass="8751">MMKKVALVLAVVLLCTEVRLMEAKWCPPGRSSNPASRPKPKPRKCGDTHCERYERCARQLVRVPTCFVFFSFFFAD</sequence>
<feature type="chain" id="PRO_5026894285" evidence="2">
    <location>
        <begin position="24"/>
        <end position="76"/>
    </location>
</feature>
<dbReference type="AlphaFoldDB" id="A0A6M2DAQ6"/>
<evidence type="ECO:0000256" key="2">
    <source>
        <dbReference type="SAM" id="SignalP"/>
    </source>
</evidence>
<name>A0A6M2DAQ6_RHIMP</name>
<accession>A0A6M2DAQ6</accession>